<dbReference type="EMBL" id="BJOD01000087">
    <property type="protein sequence ID" value="GED28651.1"/>
    <property type="molecule type" value="Genomic_DNA"/>
</dbReference>
<organism evidence="1 2">
    <name type="scientific">Brevibacillus agri</name>
    <dbReference type="NCBI Taxonomy" id="51101"/>
    <lineage>
        <taxon>Bacteria</taxon>
        <taxon>Bacillati</taxon>
        <taxon>Bacillota</taxon>
        <taxon>Bacilli</taxon>
        <taxon>Bacillales</taxon>
        <taxon>Paenibacillaceae</taxon>
        <taxon>Brevibacillus</taxon>
    </lineage>
</organism>
<comment type="caution">
    <text evidence="1">The sequence shown here is derived from an EMBL/GenBank/DDBJ whole genome shotgun (WGS) entry which is preliminary data.</text>
</comment>
<reference evidence="1 2" key="1">
    <citation type="submission" date="2019-06" db="EMBL/GenBank/DDBJ databases">
        <title>Whole genome shotgun sequence of Brevibacillus agri NBRC 15538.</title>
        <authorList>
            <person name="Hosoyama A."/>
            <person name="Uohara A."/>
            <person name="Ohji S."/>
            <person name="Ichikawa N."/>
        </authorList>
    </citation>
    <scope>NUCLEOTIDE SEQUENCE [LARGE SCALE GENOMIC DNA]</scope>
    <source>
        <strain evidence="1 2">NBRC 15538</strain>
    </source>
</reference>
<gene>
    <name evidence="1" type="ORF">BAG01nite_47530</name>
</gene>
<accession>A0ABQ0SXV2</accession>
<evidence type="ECO:0000313" key="2">
    <source>
        <dbReference type="Proteomes" id="UP000317180"/>
    </source>
</evidence>
<sequence length="106" mass="12197">MEIYGISNHNGNKGNGKEVGEDKMNIEILGEEDFKHYKAIRDGYFVIIDTTRRLIHTTGCSDVNISSFRVKVLENTGKNGRYYFTDDLVEGRETFRAEKCKNCRPK</sequence>
<dbReference type="Proteomes" id="UP000317180">
    <property type="component" value="Unassembled WGS sequence"/>
</dbReference>
<proteinExistence type="predicted"/>
<evidence type="ECO:0000313" key="1">
    <source>
        <dbReference type="EMBL" id="GED28651.1"/>
    </source>
</evidence>
<protein>
    <submittedName>
        <fullName evidence="1">Uncharacterized protein</fullName>
    </submittedName>
</protein>
<keyword evidence="2" id="KW-1185">Reference proteome</keyword>
<name>A0ABQ0SXV2_9BACL</name>